<reference evidence="3" key="1">
    <citation type="submission" date="2009-05" db="EMBL/GenBank/DDBJ databases">
        <title>NISC Comparative Sequencing Initiative.</title>
        <authorList>
            <person name="Antonellis A."/>
            <person name="Benjamin B."/>
            <person name="Blakesley R.W."/>
            <person name="Bouffard G.G."/>
            <person name="Brinkley C."/>
            <person name="Brooks S."/>
            <person name="Chu G."/>
            <person name="Chub I."/>
            <person name="Coleman H."/>
            <person name="Fuksenko T."/>
            <person name="Gestole M."/>
            <person name="Gregory M."/>
            <person name="Guan X."/>
            <person name="Gupta J."/>
            <person name="Gurson N."/>
            <person name="Han E."/>
            <person name="Han J."/>
            <person name="Hansen N."/>
            <person name="Hargrove A."/>
            <person name="Hines-Harris K."/>
            <person name="Ho S.-L."/>
            <person name="Hu P."/>
            <person name="Hunter G."/>
            <person name="Hurle B."/>
            <person name="Idol J.R."/>
            <person name="Johnson T."/>
            <person name="Knight E."/>
            <person name="Kwong P."/>
            <person name="Lee-Lin S.-Q."/>
            <person name="Legaspi R."/>
            <person name="Madden M."/>
            <person name="Maduro Q.L."/>
            <person name="Maduro V.B."/>
            <person name="Margulies E.H."/>
            <person name="Masiello C."/>
            <person name="Maskeri B."/>
            <person name="McDowell J."/>
            <person name="Merkulov G."/>
            <person name="Montemayor C."/>
            <person name="Mullikin J.C."/>
            <person name="Park M."/>
            <person name="Prasad A."/>
            <person name="Ramsahoye C."/>
            <person name="Reddix-Dugue N."/>
            <person name="Riebow N."/>
            <person name="Schandler K."/>
            <person name="Schueler M.G."/>
            <person name="Sison C."/>
            <person name="Smith L."/>
            <person name="Stantripop S."/>
            <person name="Thomas J.W."/>
            <person name="Thomas P.J."/>
            <person name="Tsipouri V."/>
            <person name="Young A."/>
            <person name="Green E.D."/>
        </authorList>
    </citation>
    <scope>NUCLEOTIDE SEQUENCE</scope>
</reference>
<evidence type="ECO:0000256" key="1">
    <source>
        <dbReference type="ARBA" id="ARBA00006426"/>
    </source>
</evidence>
<evidence type="ECO:0000259" key="2">
    <source>
        <dbReference type="SMART" id="SM00093"/>
    </source>
</evidence>
<comment type="similarity">
    <text evidence="1">Belongs to the serpin family. Ov-serpin subfamily.</text>
</comment>
<evidence type="ECO:0000313" key="3">
    <source>
        <dbReference type="EMBL" id="ACQ62980.1"/>
    </source>
</evidence>
<organism evidence="3">
    <name type="scientific">Dasypus novemcinctus</name>
    <name type="common">Nine-banded armadillo</name>
    <dbReference type="NCBI Taxonomy" id="9361"/>
    <lineage>
        <taxon>Eukaryota</taxon>
        <taxon>Metazoa</taxon>
        <taxon>Chordata</taxon>
        <taxon>Craniata</taxon>
        <taxon>Vertebrata</taxon>
        <taxon>Euteleostomi</taxon>
        <taxon>Mammalia</taxon>
        <taxon>Eutheria</taxon>
        <taxon>Xenarthra</taxon>
        <taxon>Cingulata</taxon>
        <taxon>Dasypodidae</taxon>
        <taxon>Dasypus</taxon>
    </lineage>
</organism>
<dbReference type="GO" id="GO:0004867">
    <property type="term" value="F:serine-type endopeptidase inhibitor activity"/>
    <property type="evidence" value="ECO:0007669"/>
    <property type="project" value="InterPro"/>
</dbReference>
<dbReference type="Gene3D" id="3.30.497.10">
    <property type="entry name" value="Antithrombin, subunit I, domain 2"/>
    <property type="match status" value="1"/>
</dbReference>
<dbReference type="PANTHER" id="PTHR11461">
    <property type="entry name" value="SERINE PROTEASE INHIBITOR, SERPIN"/>
    <property type="match status" value="1"/>
</dbReference>
<dbReference type="InterPro" id="IPR023796">
    <property type="entry name" value="Serpin_dom"/>
</dbReference>
<dbReference type="InterPro" id="IPR000215">
    <property type="entry name" value="Serpin_fam"/>
</dbReference>
<dbReference type="InterPro" id="IPR042178">
    <property type="entry name" value="Serpin_sf_1"/>
</dbReference>
<dbReference type="Pfam" id="PF00079">
    <property type="entry name" value="Serpin"/>
    <property type="match status" value="1"/>
</dbReference>
<dbReference type="InterPro" id="IPR042185">
    <property type="entry name" value="Serpin_sf_2"/>
</dbReference>
<name>C3PT32_DASNO</name>
<gene>
    <name evidence="3" type="primary">SCCA2</name>
</gene>
<dbReference type="AlphaFoldDB" id="C3PT32"/>
<feature type="domain" description="Serpin" evidence="2">
    <location>
        <begin position="13"/>
        <end position="367"/>
    </location>
</feature>
<dbReference type="FunFam" id="3.30.497.10:FF:000001">
    <property type="entry name" value="Serine protease inhibitor"/>
    <property type="match status" value="1"/>
</dbReference>
<dbReference type="PANTHER" id="PTHR11461:SF186">
    <property type="entry name" value="SERPIN B4"/>
    <property type="match status" value="1"/>
</dbReference>
<dbReference type="PROSITE" id="PS00284">
    <property type="entry name" value="SERPIN"/>
    <property type="match status" value="1"/>
</dbReference>
<dbReference type="SUPFAM" id="SSF56574">
    <property type="entry name" value="Serpins"/>
    <property type="match status" value="1"/>
</dbReference>
<dbReference type="Gene3D" id="2.30.39.10">
    <property type="entry name" value="Alpha-1-antitrypsin, domain 1"/>
    <property type="match status" value="1"/>
</dbReference>
<dbReference type="SMART" id="SM00093">
    <property type="entry name" value="SERPIN"/>
    <property type="match status" value="1"/>
</dbReference>
<protein>
    <submittedName>
        <fullName evidence="3">SCCA2b (Predicted)</fullName>
    </submittedName>
</protein>
<accession>C3PT32</accession>
<dbReference type="GO" id="GO:0005615">
    <property type="term" value="C:extracellular space"/>
    <property type="evidence" value="ECO:0007669"/>
    <property type="project" value="InterPro"/>
</dbReference>
<dbReference type="EMBL" id="DP001105">
    <property type="protein sequence ID" value="ACQ62980.1"/>
    <property type="molecule type" value="Genomic_DNA"/>
</dbReference>
<proteinExistence type="inferred from homology"/>
<dbReference type="InterPro" id="IPR023795">
    <property type="entry name" value="Serpin_CS"/>
</dbReference>
<dbReference type="CDD" id="cd19956">
    <property type="entry name" value="serpinB"/>
    <property type="match status" value="1"/>
</dbReference>
<dbReference type="InterPro" id="IPR036186">
    <property type="entry name" value="Serpin_sf"/>
</dbReference>
<sequence length="367" mass="41906">MNSLSDASTHFGLDLFQELRTLKKGNISFSPVNIFSGLSMLLLGAKGNTALEIEKVLHLKRVTENANVRTTKEQVDSPGNVHQQFRKLLTELKKSTGAYELNIANSLYIEKTYKFLQDYLDNIKEFYLANAESVDFLHASEESREKINSWVESQTHGKIKHLFPRDSLSNSTRMVLANALYFKGKWDKEFKKEHTEEAEFWINKDVQAKVVEIPYKGKDLSMFVLLPNEVDGLQKLEDKLTAEKLKEWVSSPVMRERHVHLQLPRFRLEESYDLPPPLQHLGMVHAFQDADFSGMTGGRDLRISKILHKSSVEVTEEGTEAEAATGVEAVALSSPVYEELRVDHSFLFFIRKRLTDSILFLGRVCSP</sequence>